<reference evidence="1 2" key="1">
    <citation type="journal article" date="2011" name="J. Bacteriol.">
        <title>Genome sequence of the obligate intracellular animal pathogen Chlamydia pecorum E58.</title>
        <authorList>
            <person name="Mojica S."/>
            <person name="Huot Creasy H."/>
            <person name="Daugherty S."/>
            <person name="Read T.D."/>
            <person name="Kim T."/>
            <person name="Kaltenboeck B."/>
            <person name="Bavoil P."/>
            <person name="Myers G.S."/>
        </authorList>
    </citation>
    <scope>NUCLEOTIDE SEQUENCE [LARGE SCALE GENOMIC DNA]</scope>
    <source>
        <strain evidence="1 2">E58</strain>
    </source>
</reference>
<accession>A0AA34RCE8</accession>
<sequence length="50" mass="5781">MGVHKTIDDKELGTHTLLSTDFLFKFYPIVLWIPQITVFLQSKQGKVKAF</sequence>
<organism evidence="1 2">
    <name type="scientific">Chlamydia pecorum (strain ATCC VR-628 / DSM 29919 / E58)</name>
    <name type="common">Chlamydophila pecorum</name>
    <dbReference type="NCBI Taxonomy" id="331635"/>
    <lineage>
        <taxon>Bacteria</taxon>
        <taxon>Pseudomonadati</taxon>
        <taxon>Chlamydiota</taxon>
        <taxon>Chlamydiia</taxon>
        <taxon>Chlamydiales</taxon>
        <taxon>Chlamydiaceae</taxon>
        <taxon>Chlamydia/Chlamydophila group</taxon>
        <taxon>Chlamydia</taxon>
    </lineage>
</organism>
<evidence type="ECO:0000313" key="1">
    <source>
        <dbReference type="EMBL" id="AEB41147.1"/>
    </source>
</evidence>
<dbReference type="AlphaFoldDB" id="A0AA34RCE8"/>
<dbReference type="KEGG" id="cpm:G5S_0120"/>
<gene>
    <name evidence="1" type="ordered locus">G5S_0120</name>
</gene>
<proteinExistence type="predicted"/>
<dbReference type="Proteomes" id="UP000008305">
    <property type="component" value="Chromosome"/>
</dbReference>
<keyword evidence="2" id="KW-1185">Reference proteome</keyword>
<protein>
    <submittedName>
        <fullName evidence="1">Uncharacterized protein</fullName>
    </submittedName>
</protein>
<evidence type="ECO:0000313" key="2">
    <source>
        <dbReference type="Proteomes" id="UP000008305"/>
    </source>
</evidence>
<name>A0AA34RCE8_CHLPE</name>
<dbReference type="EMBL" id="CP002608">
    <property type="protein sequence ID" value="AEB41147.1"/>
    <property type="molecule type" value="Genomic_DNA"/>
</dbReference>